<dbReference type="OrthoDB" id="9812601at2"/>
<keyword evidence="3" id="KW-1185">Reference proteome</keyword>
<name>A0A2N8L110_9BURK</name>
<evidence type="ECO:0000313" key="2">
    <source>
        <dbReference type="EMBL" id="PND39408.1"/>
    </source>
</evidence>
<organism evidence="2 3">
    <name type="scientific">Kinneretia aquatilis</name>
    <dbReference type="NCBI Taxonomy" id="2070761"/>
    <lineage>
        <taxon>Bacteria</taxon>
        <taxon>Pseudomonadati</taxon>
        <taxon>Pseudomonadota</taxon>
        <taxon>Betaproteobacteria</taxon>
        <taxon>Burkholderiales</taxon>
        <taxon>Sphaerotilaceae</taxon>
        <taxon>Roseateles</taxon>
    </lineage>
</organism>
<dbReference type="AlphaFoldDB" id="A0A2N8L110"/>
<feature type="compositionally biased region" description="Low complexity" evidence="1">
    <location>
        <begin position="64"/>
        <end position="80"/>
    </location>
</feature>
<evidence type="ECO:0000313" key="3">
    <source>
        <dbReference type="Proteomes" id="UP000235916"/>
    </source>
</evidence>
<dbReference type="InterPro" id="IPR010985">
    <property type="entry name" value="Ribbon_hlx_hlx"/>
</dbReference>
<accession>A0A2N8L110</accession>
<protein>
    <submittedName>
        <fullName evidence="2">Toxin-antitoxin system HicB family antitoxin</fullName>
    </submittedName>
</protein>
<dbReference type="EMBL" id="POSP01000003">
    <property type="protein sequence ID" value="PND39408.1"/>
    <property type="molecule type" value="Genomic_DNA"/>
</dbReference>
<dbReference type="InterPro" id="IPR013321">
    <property type="entry name" value="Arc_rbn_hlx_hlx"/>
</dbReference>
<feature type="region of interest" description="Disordered" evidence="1">
    <location>
        <begin position="49"/>
        <end position="80"/>
    </location>
</feature>
<dbReference type="RefSeq" id="WP_102769325.1">
    <property type="nucleotide sequence ID" value="NZ_POSP01000003.1"/>
</dbReference>
<dbReference type="Proteomes" id="UP000235916">
    <property type="component" value="Unassembled WGS sequence"/>
</dbReference>
<comment type="caution">
    <text evidence="2">The sequence shown here is derived from an EMBL/GenBank/DDBJ whole genome shotgun (WGS) entry which is preliminary data.</text>
</comment>
<dbReference type="Gene3D" id="1.10.1220.10">
    <property type="entry name" value="Met repressor-like"/>
    <property type="match status" value="1"/>
</dbReference>
<sequence length="80" mass="8630">MASPDKKSFALRLDPALWAEVERLAAQELRSANAQIEYLLREALARRGIKPAVNRSPRGRPPKEGSGAEPGSESAESSEG</sequence>
<evidence type="ECO:0000256" key="1">
    <source>
        <dbReference type="SAM" id="MobiDB-lite"/>
    </source>
</evidence>
<gene>
    <name evidence="2" type="ORF">C1O66_18975</name>
</gene>
<dbReference type="GO" id="GO:0006355">
    <property type="term" value="P:regulation of DNA-templated transcription"/>
    <property type="evidence" value="ECO:0007669"/>
    <property type="project" value="InterPro"/>
</dbReference>
<dbReference type="SUPFAM" id="SSF47598">
    <property type="entry name" value="Ribbon-helix-helix"/>
    <property type="match status" value="1"/>
</dbReference>
<reference evidence="2 3" key="1">
    <citation type="submission" date="2018-01" db="EMBL/GenBank/DDBJ databases">
        <title>Draft genome sequence of Paucibacter aquatile CR182 isolated from freshwater of the Nakdong River.</title>
        <authorList>
            <person name="Choi A."/>
            <person name="Chung E.J."/>
        </authorList>
    </citation>
    <scope>NUCLEOTIDE SEQUENCE [LARGE SCALE GENOMIC DNA]</scope>
    <source>
        <strain evidence="2 3">CR182</strain>
    </source>
</reference>
<proteinExistence type="predicted"/>